<dbReference type="PANTHER" id="PTHR45749">
    <property type="match status" value="1"/>
</dbReference>
<dbReference type="EMBL" id="BLXT01004214">
    <property type="protein sequence ID" value="GFO11059.1"/>
    <property type="molecule type" value="Genomic_DNA"/>
</dbReference>
<accession>A0AAV4ATD0</accession>
<keyword evidence="3" id="KW-1185">Reference proteome</keyword>
<evidence type="ECO:0000259" key="1">
    <source>
        <dbReference type="Pfam" id="PF05699"/>
    </source>
</evidence>
<dbReference type="InterPro" id="IPR008906">
    <property type="entry name" value="HATC_C_dom"/>
</dbReference>
<name>A0AAV4ATD0_9GAST</name>
<gene>
    <name evidence="2" type="ORF">PoB_003756400</name>
</gene>
<proteinExistence type="predicted"/>
<organism evidence="2 3">
    <name type="scientific">Plakobranchus ocellatus</name>
    <dbReference type="NCBI Taxonomy" id="259542"/>
    <lineage>
        <taxon>Eukaryota</taxon>
        <taxon>Metazoa</taxon>
        <taxon>Spiralia</taxon>
        <taxon>Lophotrochozoa</taxon>
        <taxon>Mollusca</taxon>
        <taxon>Gastropoda</taxon>
        <taxon>Heterobranchia</taxon>
        <taxon>Euthyneura</taxon>
        <taxon>Panpulmonata</taxon>
        <taxon>Sacoglossa</taxon>
        <taxon>Placobranchoidea</taxon>
        <taxon>Plakobranchidae</taxon>
        <taxon>Plakobranchus</taxon>
    </lineage>
</organism>
<dbReference type="Proteomes" id="UP000735302">
    <property type="component" value="Unassembled WGS sequence"/>
</dbReference>
<feature type="domain" description="HAT C-terminal dimerisation" evidence="1">
    <location>
        <begin position="264"/>
        <end position="318"/>
    </location>
</feature>
<dbReference type="Pfam" id="PF05699">
    <property type="entry name" value="Dimer_Tnp_hAT"/>
    <property type="match status" value="1"/>
</dbReference>
<dbReference type="PANTHER" id="PTHR45749:SF28">
    <property type="entry name" value="ZINC FINGER MYM-TYPE PROTEIN 1-LIKE-RELATED"/>
    <property type="match status" value="1"/>
</dbReference>
<reference evidence="2 3" key="1">
    <citation type="journal article" date="2021" name="Elife">
        <title>Chloroplast acquisition without the gene transfer in kleptoplastic sea slugs, Plakobranchus ocellatus.</title>
        <authorList>
            <person name="Maeda T."/>
            <person name="Takahashi S."/>
            <person name="Yoshida T."/>
            <person name="Shimamura S."/>
            <person name="Takaki Y."/>
            <person name="Nagai Y."/>
            <person name="Toyoda A."/>
            <person name="Suzuki Y."/>
            <person name="Arimoto A."/>
            <person name="Ishii H."/>
            <person name="Satoh N."/>
            <person name="Nishiyama T."/>
            <person name="Hasebe M."/>
            <person name="Maruyama T."/>
            <person name="Minagawa J."/>
            <person name="Obokata J."/>
            <person name="Shigenobu S."/>
        </authorList>
    </citation>
    <scope>NUCLEOTIDE SEQUENCE [LARGE SCALE GENOMIC DNA]</scope>
</reference>
<protein>
    <submittedName>
        <fullName evidence="2">Bardet-Biedl syndrome 10 protein homolog</fullName>
    </submittedName>
</protein>
<evidence type="ECO:0000313" key="3">
    <source>
        <dbReference type="Proteomes" id="UP000735302"/>
    </source>
</evidence>
<dbReference type="GO" id="GO:0046983">
    <property type="term" value="F:protein dimerization activity"/>
    <property type="evidence" value="ECO:0007669"/>
    <property type="project" value="InterPro"/>
</dbReference>
<evidence type="ECO:0000313" key="2">
    <source>
        <dbReference type="EMBL" id="GFO11059.1"/>
    </source>
</evidence>
<dbReference type="AlphaFoldDB" id="A0AAV4ATD0"/>
<sequence>MARGLQTATLDSQLDAHLNSANVGEYTSSTSQNDILDCIYDVWREELQTDIERAEFVAVEADETTDISCRSQLVIILRFVKNHLPVERLLKLVDVRDRSAAGLASVLQEELGYFRVRRITGGADPLRCVTDFVTTIQDLRNSLPEAPELSQTPKKRKSDAASFRASASEVCDTLTTELASRISENGFLSAFCVLDPKLFATHKIMQAFRRNTLTAFLKNYPFLSRHKLSSALSILYQNETFSVENCPTAVQLHKTFVAAGLRTSFTETAKPLQIILTTPVPLAEAERSFSTLQKIKTFLRGSHTQDRPNALAVLSVHKEEINSIRKLNQRVLQRFGEMKHHQVDLLYK</sequence>
<comment type="caution">
    <text evidence="2">The sequence shown here is derived from an EMBL/GenBank/DDBJ whole genome shotgun (WGS) entry which is preliminary data.</text>
</comment>